<evidence type="ECO:0000313" key="4">
    <source>
        <dbReference type="Proteomes" id="UP000318336"/>
    </source>
</evidence>
<keyword evidence="4" id="KW-1185">Reference proteome</keyword>
<feature type="chain" id="PRO_5038603203" description="Lipoprotein" evidence="2">
    <location>
        <begin position="23"/>
        <end position="228"/>
    </location>
</feature>
<sequence>MNSKTTRRLTAVAAVLTVGVLAGCQDTGQVPGGGSAATPTSSPSKAPSGDSGSDGSRGTGGSGELKAPDLLSAPFPAMCDNPAGRLKEGKAKVGNGNVTLMDRHVSPGYNPSAGPVGLDLDNDGDNEMVAELECDNGGVTWPSVIVVYGDDWKILGSVDLKEQPAYKGQPMSKGRVLSWNVDGNALKVKWGTTDVGPVPTIPWTGRLVLKNGEPQLVDVARGAETTSL</sequence>
<organism evidence="3 4">
    <name type="scientific">Barrientosiimonas humi</name>
    <dbReference type="NCBI Taxonomy" id="999931"/>
    <lineage>
        <taxon>Bacteria</taxon>
        <taxon>Bacillati</taxon>
        <taxon>Actinomycetota</taxon>
        <taxon>Actinomycetes</taxon>
        <taxon>Micrococcales</taxon>
        <taxon>Dermacoccaceae</taxon>
        <taxon>Barrientosiimonas</taxon>
    </lineage>
</organism>
<gene>
    <name evidence="3" type="ORF">FB554_3300</name>
</gene>
<evidence type="ECO:0000313" key="3">
    <source>
        <dbReference type="EMBL" id="TQL28987.1"/>
    </source>
</evidence>
<keyword evidence="2" id="KW-0732">Signal</keyword>
<evidence type="ECO:0000256" key="2">
    <source>
        <dbReference type="SAM" id="SignalP"/>
    </source>
</evidence>
<dbReference type="EMBL" id="VFOK01000002">
    <property type="protein sequence ID" value="TQL28987.1"/>
    <property type="molecule type" value="Genomic_DNA"/>
</dbReference>
<proteinExistence type="predicted"/>
<evidence type="ECO:0008006" key="5">
    <source>
        <dbReference type="Google" id="ProtNLM"/>
    </source>
</evidence>
<dbReference type="RefSeq" id="WP_142007746.1">
    <property type="nucleotide sequence ID" value="NZ_CAJTBP010000001.1"/>
</dbReference>
<dbReference type="AlphaFoldDB" id="A0A542WZH9"/>
<protein>
    <recommendedName>
        <fullName evidence="5">Lipoprotein</fullName>
    </recommendedName>
</protein>
<reference evidence="3 4" key="1">
    <citation type="submission" date="2019-06" db="EMBL/GenBank/DDBJ databases">
        <title>Sequencing the genomes of 1000 actinobacteria strains.</title>
        <authorList>
            <person name="Klenk H.-P."/>
        </authorList>
    </citation>
    <scope>NUCLEOTIDE SEQUENCE [LARGE SCALE GENOMIC DNA]</scope>
    <source>
        <strain evidence="3 4">DSM 24617</strain>
    </source>
</reference>
<dbReference type="OrthoDB" id="5150233at2"/>
<dbReference type="Proteomes" id="UP000318336">
    <property type="component" value="Unassembled WGS sequence"/>
</dbReference>
<evidence type="ECO:0000256" key="1">
    <source>
        <dbReference type="SAM" id="MobiDB-lite"/>
    </source>
</evidence>
<comment type="caution">
    <text evidence="3">The sequence shown here is derived from an EMBL/GenBank/DDBJ whole genome shotgun (WGS) entry which is preliminary data.</text>
</comment>
<dbReference type="PROSITE" id="PS51257">
    <property type="entry name" value="PROKAR_LIPOPROTEIN"/>
    <property type="match status" value="1"/>
</dbReference>
<accession>A0A542WZH9</accession>
<feature type="region of interest" description="Disordered" evidence="1">
    <location>
        <begin position="30"/>
        <end position="76"/>
    </location>
</feature>
<feature type="compositionally biased region" description="Low complexity" evidence="1">
    <location>
        <begin position="36"/>
        <end position="54"/>
    </location>
</feature>
<feature type="signal peptide" evidence="2">
    <location>
        <begin position="1"/>
        <end position="22"/>
    </location>
</feature>
<name>A0A542WZH9_9MICO</name>